<evidence type="ECO:0000256" key="7">
    <source>
        <dbReference type="ARBA" id="ARBA00022989"/>
    </source>
</evidence>
<keyword evidence="7 10" id="KW-1133">Transmembrane helix</keyword>
<evidence type="ECO:0000256" key="2">
    <source>
        <dbReference type="ARBA" id="ARBA00013242"/>
    </source>
</evidence>
<dbReference type="Pfam" id="PF03030">
    <property type="entry name" value="H_PPase"/>
    <property type="match status" value="1"/>
</dbReference>
<proteinExistence type="predicted"/>
<dbReference type="EC" id="7.1.3.1" evidence="2"/>
<organism evidence="11 12">
    <name type="scientific">Vitis vinifera</name>
    <name type="common">Grape</name>
    <dbReference type="NCBI Taxonomy" id="29760"/>
    <lineage>
        <taxon>Eukaryota</taxon>
        <taxon>Viridiplantae</taxon>
        <taxon>Streptophyta</taxon>
        <taxon>Embryophyta</taxon>
        <taxon>Tracheophyta</taxon>
        <taxon>Spermatophyta</taxon>
        <taxon>Magnoliopsida</taxon>
        <taxon>eudicotyledons</taxon>
        <taxon>Gunneridae</taxon>
        <taxon>Pentapetalae</taxon>
        <taxon>rosids</taxon>
        <taxon>Vitales</taxon>
        <taxon>Vitaceae</taxon>
        <taxon>Viteae</taxon>
        <taxon>Vitis</taxon>
    </lineage>
</organism>
<dbReference type="InterPro" id="IPR004131">
    <property type="entry name" value="PPase-energised_H-pump"/>
</dbReference>
<dbReference type="Proteomes" id="UP001227230">
    <property type="component" value="Chromosome 1"/>
</dbReference>
<evidence type="ECO:0000313" key="12">
    <source>
        <dbReference type="Proteomes" id="UP001227230"/>
    </source>
</evidence>
<reference evidence="11 12" key="1">
    <citation type="journal article" date="2023" name="Hortic Res">
        <title>The complete reference genome for grapevine (Vitis vinifera L.) genetics and breeding.</title>
        <authorList>
            <person name="Shi X."/>
            <person name="Cao S."/>
            <person name="Wang X."/>
            <person name="Huang S."/>
            <person name="Wang Y."/>
            <person name="Liu Z."/>
            <person name="Liu W."/>
            <person name="Leng X."/>
            <person name="Peng Y."/>
            <person name="Wang N."/>
            <person name="Wang Y."/>
            <person name="Ma Z."/>
            <person name="Xu X."/>
            <person name="Zhang F."/>
            <person name="Xue H."/>
            <person name="Zhong H."/>
            <person name="Wang Y."/>
            <person name="Zhang K."/>
            <person name="Velt A."/>
            <person name="Avia K."/>
            <person name="Holtgrawe D."/>
            <person name="Grimplet J."/>
            <person name="Matus J.T."/>
            <person name="Ware D."/>
            <person name="Wu X."/>
            <person name="Wang H."/>
            <person name="Liu C."/>
            <person name="Fang Y."/>
            <person name="Rustenholz C."/>
            <person name="Cheng Z."/>
            <person name="Xiao H."/>
            <person name="Zhou Y."/>
        </authorList>
    </citation>
    <scope>NUCLEOTIDE SEQUENCE [LARGE SCALE GENOMIC DNA]</scope>
    <source>
        <strain evidence="12">cv. Pinot noir / PN40024</strain>
        <tissue evidence="11">Leaf</tissue>
    </source>
</reference>
<feature type="transmembrane region" description="Helical" evidence="10">
    <location>
        <begin position="141"/>
        <end position="162"/>
    </location>
</feature>
<keyword evidence="4 10" id="KW-0812">Transmembrane</keyword>
<evidence type="ECO:0000256" key="4">
    <source>
        <dbReference type="ARBA" id="ARBA00022692"/>
    </source>
</evidence>
<dbReference type="EMBL" id="CP126648">
    <property type="protein sequence ID" value="WJZ80994.1"/>
    <property type="molecule type" value="Genomic_DNA"/>
</dbReference>
<keyword evidence="8" id="KW-0406">Ion transport</keyword>
<evidence type="ECO:0000256" key="9">
    <source>
        <dbReference type="ARBA" id="ARBA00023136"/>
    </source>
</evidence>
<protein>
    <recommendedName>
        <fullName evidence="2">H(+)-exporting diphosphatase</fullName>
        <ecNumber evidence="2">7.1.3.1</ecNumber>
    </recommendedName>
</protein>
<evidence type="ECO:0000256" key="6">
    <source>
        <dbReference type="ARBA" id="ARBA00022967"/>
    </source>
</evidence>
<accession>A0ABY9BE69</accession>
<keyword evidence="9 10" id="KW-0472">Membrane</keyword>
<evidence type="ECO:0000256" key="10">
    <source>
        <dbReference type="SAM" id="Phobius"/>
    </source>
</evidence>
<evidence type="ECO:0000313" key="11">
    <source>
        <dbReference type="EMBL" id="WJZ80994.1"/>
    </source>
</evidence>
<evidence type="ECO:0000256" key="8">
    <source>
        <dbReference type="ARBA" id="ARBA00023065"/>
    </source>
</evidence>
<name>A0ABY9BE69_VITVI</name>
<evidence type="ECO:0000256" key="1">
    <source>
        <dbReference type="ARBA" id="ARBA00004127"/>
    </source>
</evidence>
<feature type="transmembrane region" description="Helical" evidence="10">
    <location>
        <begin position="117"/>
        <end position="136"/>
    </location>
</feature>
<evidence type="ECO:0000256" key="3">
    <source>
        <dbReference type="ARBA" id="ARBA00022448"/>
    </source>
</evidence>
<keyword evidence="6" id="KW-1278">Translocase</keyword>
<keyword evidence="12" id="KW-1185">Reference proteome</keyword>
<keyword evidence="3" id="KW-0813">Transport</keyword>
<keyword evidence="5" id="KW-0460">Magnesium</keyword>
<feature type="transmembrane region" description="Helical" evidence="10">
    <location>
        <begin position="21"/>
        <end position="42"/>
    </location>
</feature>
<sequence>MFEGVGKASIVAFRSGVVMGFLLAANDLLVLYIAINLFMLYYSDDWEGLFEAVTGYGLGRSSMALFGRVGGGIYAKAANVGVNLVGKVERNIPKDDLRNLVVIANNVGDKVGDITGMGSYFFGSMMSHPILLLLLLPSHHLVSIMISLLCVIPCLSVPWVFLFV</sequence>
<evidence type="ECO:0000256" key="5">
    <source>
        <dbReference type="ARBA" id="ARBA00022842"/>
    </source>
</evidence>
<comment type="subcellular location">
    <subcellularLocation>
        <location evidence="1">Endomembrane system</location>
        <topology evidence="1">Multi-pass membrane protein</topology>
    </subcellularLocation>
</comment>
<gene>
    <name evidence="11" type="ORF">VitviT2T_000858</name>
</gene>
<dbReference type="PANTHER" id="PTHR31998">
    <property type="entry name" value="K(+)-INSENSITIVE PYROPHOSPHATE-ENERGIZED PROTON PUMP"/>
    <property type="match status" value="1"/>
</dbReference>